<dbReference type="RefSeq" id="WP_270884913.1">
    <property type="nucleotide sequence ID" value="NZ_JAQFVF010000080.1"/>
</dbReference>
<dbReference type="PIRSF" id="PIRSF012702">
    <property type="entry name" value="UCP012702"/>
    <property type="match status" value="1"/>
</dbReference>
<dbReference type="Proteomes" id="UP001596044">
    <property type="component" value="Unassembled WGS sequence"/>
</dbReference>
<name>A0ABW0K9C2_9BACL</name>
<sequence>MRIAIGQVAHETNTFSVVKTSKDMFELWEWAQGDTLLANHRGVRDFLGGMIHQAEQMGIEVLPVFSTIAYPSGMITKETYEDIKQTLLSAIQQEGPIDAVCLALHGAGVAEGAVDLEGELLKAVRNLVGPLIPIVVTLDLHGNLTDTMVEHADAMLGVHLYPHVDCYERGLEAVELIHQIVTGQVKPVMHLTKLPLILPTSTTNQSPAKDINERCWTWEQEENVIDCAFFHGFPYTDTPDVSASILTITNDNPELAKLISEDVAIYLWEKREEFTPTIISPEEGIQLALQTECRPIVINESSDNPGGGTPGDGTYLLKAMLDAKLNHACFGSIFDPEVVEIACEVGVGANIQVQIGGKTDTLHGDSLPVDAYVKAITDGTFVASTPMGQGGVVNLGKSVRLQVDGVDIIVCSVKAQTLDEQIFLLHGIDVNQYKIVALKSSQHFRASFEPIAKRIITVNSPGLSSQILTSFPYEQISQPIYPLHPSAKWPK</sequence>
<dbReference type="Pfam" id="PF07171">
    <property type="entry name" value="MlrC_C"/>
    <property type="match status" value="1"/>
</dbReference>
<evidence type="ECO:0000313" key="3">
    <source>
        <dbReference type="EMBL" id="MFC5449924.1"/>
    </source>
</evidence>
<keyword evidence="4" id="KW-1185">Reference proteome</keyword>
<dbReference type="InterPro" id="IPR009197">
    <property type="entry name" value="MlrC"/>
</dbReference>
<evidence type="ECO:0000313" key="4">
    <source>
        <dbReference type="Proteomes" id="UP001596044"/>
    </source>
</evidence>
<evidence type="ECO:0000259" key="1">
    <source>
        <dbReference type="Pfam" id="PF07171"/>
    </source>
</evidence>
<dbReference type="InterPro" id="IPR010799">
    <property type="entry name" value="MlrC_C"/>
</dbReference>
<reference evidence="4" key="1">
    <citation type="journal article" date="2019" name="Int. J. Syst. Evol. Microbiol.">
        <title>The Global Catalogue of Microorganisms (GCM) 10K type strain sequencing project: providing services to taxonomists for standard genome sequencing and annotation.</title>
        <authorList>
            <consortium name="The Broad Institute Genomics Platform"/>
            <consortium name="The Broad Institute Genome Sequencing Center for Infectious Disease"/>
            <person name="Wu L."/>
            <person name="Ma J."/>
        </authorList>
    </citation>
    <scope>NUCLEOTIDE SEQUENCE [LARGE SCALE GENOMIC DNA]</scope>
    <source>
        <strain evidence="4">KACC 11904</strain>
    </source>
</reference>
<proteinExistence type="predicted"/>
<gene>
    <name evidence="3" type="ORF">ACFPOG_16865</name>
</gene>
<dbReference type="EMBL" id="JBHSMJ010000022">
    <property type="protein sequence ID" value="MFC5449924.1"/>
    <property type="molecule type" value="Genomic_DNA"/>
</dbReference>
<feature type="domain" description="Microcystin LR degradation protein MlrC N-terminal" evidence="2">
    <location>
        <begin position="2"/>
        <end position="288"/>
    </location>
</feature>
<protein>
    <submittedName>
        <fullName evidence="3">M81 family metallopeptidase</fullName>
    </submittedName>
</protein>
<feature type="domain" description="Microcystin LR degradation protein MlrC C-terminal" evidence="1">
    <location>
        <begin position="298"/>
        <end position="474"/>
    </location>
</feature>
<evidence type="ECO:0000259" key="2">
    <source>
        <dbReference type="Pfam" id="PF07364"/>
    </source>
</evidence>
<organism evidence="3 4">
    <name type="scientific">Paenibacillus aestuarii</name>
    <dbReference type="NCBI Taxonomy" id="516965"/>
    <lineage>
        <taxon>Bacteria</taxon>
        <taxon>Bacillati</taxon>
        <taxon>Bacillota</taxon>
        <taxon>Bacilli</taxon>
        <taxon>Bacillales</taxon>
        <taxon>Paenibacillaceae</taxon>
        <taxon>Paenibacillus</taxon>
    </lineage>
</organism>
<accession>A0ABW0K9C2</accession>
<comment type="caution">
    <text evidence="3">The sequence shown here is derived from an EMBL/GenBank/DDBJ whole genome shotgun (WGS) entry which is preliminary data.</text>
</comment>
<dbReference type="InterPro" id="IPR015995">
    <property type="entry name" value="MlrC_N"/>
</dbReference>
<dbReference type="Pfam" id="PF07364">
    <property type="entry name" value="DUF1485"/>
    <property type="match status" value="1"/>
</dbReference>